<evidence type="ECO:0000256" key="1">
    <source>
        <dbReference type="ARBA" id="ARBA00022679"/>
    </source>
</evidence>
<dbReference type="SUPFAM" id="SSF55729">
    <property type="entry name" value="Acyl-CoA N-acyltransferases (Nat)"/>
    <property type="match status" value="1"/>
</dbReference>
<sequence>MTGVPLDLRPYQPSDAEALTDLLHRSYAGLAERGLNFTAATQDVELTRWRAAAGPTWVLADGIAPVATLTLSLPPATFLQGLTSEAATPGRAWLNQMAVDPAHRGRGHARRLRDAALAHAAAHGVTAIGVDTAEPADDLLALYRGWGFEERDVIRWPGKTYDSVVLVREVAAG</sequence>
<evidence type="ECO:0000259" key="3">
    <source>
        <dbReference type="PROSITE" id="PS51186"/>
    </source>
</evidence>
<name>A0A7Z8NQ27_9CELL</name>
<organism evidence="4 5">
    <name type="scientific">Cellulomonas hominis</name>
    <dbReference type="NCBI Taxonomy" id="156981"/>
    <lineage>
        <taxon>Bacteria</taxon>
        <taxon>Bacillati</taxon>
        <taxon>Actinomycetota</taxon>
        <taxon>Actinomycetes</taxon>
        <taxon>Micrococcales</taxon>
        <taxon>Cellulomonadaceae</taxon>
        <taxon>Cellulomonas</taxon>
    </lineage>
</organism>
<gene>
    <name evidence="4" type="ORF">FA014_13060</name>
</gene>
<keyword evidence="2" id="KW-0012">Acyltransferase</keyword>
<dbReference type="InterPro" id="IPR050832">
    <property type="entry name" value="Bact_Acetyltransf"/>
</dbReference>
<dbReference type="Gene3D" id="3.40.630.30">
    <property type="match status" value="1"/>
</dbReference>
<dbReference type="PROSITE" id="PS51186">
    <property type="entry name" value="GNAT"/>
    <property type="match status" value="1"/>
</dbReference>
<dbReference type="InterPro" id="IPR000182">
    <property type="entry name" value="GNAT_dom"/>
</dbReference>
<protein>
    <submittedName>
        <fullName evidence="4">GNAT family N-acetyltransferase</fullName>
    </submittedName>
</protein>
<evidence type="ECO:0000313" key="5">
    <source>
        <dbReference type="Proteomes" id="UP000308121"/>
    </source>
</evidence>
<evidence type="ECO:0000256" key="2">
    <source>
        <dbReference type="ARBA" id="ARBA00023315"/>
    </source>
</evidence>
<accession>A0A7Z8NQ27</accession>
<dbReference type="Pfam" id="PF00583">
    <property type="entry name" value="Acetyltransf_1"/>
    <property type="match status" value="1"/>
</dbReference>
<feature type="domain" description="N-acetyltransferase" evidence="3">
    <location>
        <begin position="6"/>
        <end position="171"/>
    </location>
</feature>
<dbReference type="Proteomes" id="UP000308121">
    <property type="component" value="Unassembled WGS sequence"/>
</dbReference>
<keyword evidence="1 4" id="KW-0808">Transferase</keyword>
<dbReference type="CDD" id="cd04301">
    <property type="entry name" value="NAT_SF"/>
    <property type="match status" value="1"/>
</dbReference>
<proteinExistence type="predicted"/>
<dbReference type="InterPro" id="IPR016181">
    <property type="entry name" value="Acyl_CoA_acyltransferase"/>
</dbReference>
<dbReference type="AlphaFoldDB" id="A0A7Z8NQ27"/>
<dbReference type="PANTHER" id="PTHR43877">
    <property type="entry name" value="AMINOALKYLPHOSPHONATE N-ACETYLTRANSFERASE-RELATED-RELATED"/>
    <property type="match status" value="1"/>
</dbReference>
<dbReference type="GO" id="GO:0016747">
    <property type="term" value="F:acyltransferase activity, transferring groups other than amino-acyl groups"/>
    <property type="evidence" value="ECO:0007669"/>
    <property type="project" value="InterPro"/>
</dbReference>
<reference evidence="4 5" key="1">
    <citation type="submission" date="2019-05" db="EMBL/GenBank/DDBJ databases">
        <title>Genome sequence of Cellulomonas hominis strain CS1.</title>
        <authorList>
            <person name="Belmont J."/>
            <person name="Maclea K.S."/>
        </authorList>
    </citation>
    <scope>NUCLEOTIDE SEQUENCE [LARGE SCALE GENOMIC DNA]</scope>
    <source>
        <strain evidence="4 5">CS1</strain>
    </source>
</reference>
<evidence type="ECO:0000313" key="4">
    <source>
        <dbReference type="EMBL" id="TKR23087.1"/>
    </source>
</evidence>
<dbReference type="OrthoDB" id="9805924at2"/>
<dbReference type="EMBL" id="SZYE01000111">
    <property type="protein sequence ID" value="TKR23087.1"/>
    <property type="molecule type" value="Genomic_DNA"/>
</dbReference>
<comment type="caution">
    <text evidence="4">The sequence shown here is derived from an EMBL/GenBank/DDBJ whole genome shotgun (WGS) entry which is preliminary data.</text>
</comment>